<dbReference type="RefSeq" id="WP_021725701.1">
    <property type="nucleotide sequence ID" value="NZ_AWEZ01000036.1"/>
</dbReference>
<dbReference type="OrthoDB" id="9801684at2"/>
<evidence type="ECO:0000313" key="4">
    <source>
        <dbReference type="Proteomes" id="UP000016638"/>
    </source>
</evidence>
<dbReference type="PATRIC" id="fig|1125712.3.peg.847"/>
<name>U2V187_9ACTN</name>
<reference evidence="3 4" key="1">
    <citation type="submission" date="2013-08" db="EMBL/GenBank/DDBJ databases">
        <authorList>
            <person name="Durkin A.S."/>
            <person name="Haft D.R."/>
            <person name="McCorrison J."/>
            <person name="Torralba M."/>
            <person name="Gillis M."/>
            <person name="Haft D.H."/>
            <person name="Methe B."/>
            <person name="Sutton G."/>
            <person name="Nelson K.E."/>
        </authorList>
    </citation>
    <scope>NUCLEOTIDE SEQUENCE [LARGE SCALE GENOMIC DNA]</scope>
    <source>
        <strain evidence="3 4">F0195</strain>
    </source>
</reference>
<accession>U2V187</accession>
<sequence>MIISRPSYMQKLISGMGSDQVKVVTGIRRCGKSFLVFNLFKDYLLKRGIPKTNIIEMAFDRFSNRRYRDTETFYSHVTEELGKTSGKRYVLLDEVQLLDSFPEVLMDLIAMPDVDVYVTGSNARLLSKDVVTEFRGRGQEIAMAPLSFSEFMSAYGGDKRDGYAEYATYGGLPAVLSKKMTQEKADYLSSLYDVLYIRDIVERNGIRDTGNLEELIDVLSSAIGSLVNPSKISATFRSEKNTTIAPETVDRYLSHLEDAFLVSRAKRYDLKGRRYIGTPFKLYFSDLGLRNARMNFRQMEGSHIMENVIYNELRGRGFGVDVGVVPTGVRGKDGKVCRTQLEVDFVCNKGSKRYYVQSALAMPTPEKREQEERSLLRIDDGFKKAIITKEGFEPHYDEHGVLTMNVYDFLLDANSLDF</sequence>
<dbReference type="Pfam" id="PF13635">
    <property type="entry name" value="DUF4143"/>
    <property type="match status" value="1"/>
</dbReference>
<dbReference type="Pfam" id="PF13173">
    <property type="entry name" value="AAA_14"/>
    <property type="match status" value="1"/>
</dbReference>
<dbReference type="EMBL" id="AWEZ01000036">
    <property type="protein sequence ID" value="ERL09097.1"/>
    <property type="molecule type" value="Genomic_DNA"/>
</dbReference>
<protein>
    <submittedName>
        <fullName evidence="3">AAA domain protein</fullName>
    </submittedName>
</protein>
<dbReference type="PANTHER" id="PTHR33295">
    <property type="entry name" value="ATPASE"/>
    <property type="match status" value="1"/>
</dbReference>
<dbReference type="AlphaFoldDB" id="U2V187"/>
<dbReference type="STRING" id="1125712.HMPREF1316_2669"/>
<evidence type="ECO:0000259" key="1">
    <source>
        <dbReference type="Pfam" id="PF13173"/>
    </source>
</evidence>
<feature type="domain" description="DUF4143" evidence="2">
    <location>
        <begin position="198"/>
        <end position="355"/>
    </location>
</feature>
<dbReference type="SUPFAM" id="SSF52540">
    <property type="entry name" value="P-loop containing nucleoside triphosphate hydrolases"/>
    <property type="match status" value="1"/>
</dbReference>
<dbReference type="eggNOG" id="COG1373">
    <property type="taxonomic scope" value="Bacteria"/>
</dbReference>
<organism evidence="3 4">
    <name type="scientific">Olsenella profusa F0195</name>
    <dbReference type="NCBI Taxonomy" id="1125712"/>
    <lineage>
        <taxon>Bacteria</taxon>
        <taxon>Bacillati</taxon>
        <taxon>Actinomycetota</taxon>
        <taxon>Coriobacteriia</taxon>
        <taxon>Coriobacteriales</taxon>
        <taxon>Atopobiaceae</taxon>
        <taxon>Olsenella</taxon>
    </lineage>
</organism>
<feature type="domain" description="AAA" evidence="1">
    <location>
        <begin position="19"/>
        <end position="152"/>
    </location>
</feature>
<gene>
    <name evidence="3" type="ORF">HMPREF1316_2669</name>
</gene>
<dbReference type="InterPro" id="IPR025420">
    <property type="entry name" value="DUF4143"/>
</dbReference>
<dbReference type="InterPro" id="IPR041682">
    <property type="entry name" value="AAA_14"/>
</dbReference>
<evidence type="ECO:0000259" key="2">
    <source>
        <dbReference type="Pfam" id="PF13635"/>
    </source>
</evidence>
<dbReference type="Proteomes" id="UP000016638">
    <property type="component" value="Unassembled WGS sequence"/>
</dbReference>
<proteinExistence type="predicted"/>
<keyword evidence="4" id="KW-1185">Reference proteome</keyword>
<comment type="caution">
    <text evidence="3">The sequence shown here is derived from an EMBL/GenBank/DDBJ whole genome shotgun (WGS) entry which is preliminary data.</text>
</comment>
<evidence type="ECO:0000313" key="3">
    <source>
        <dbReference type="EMBL" id="ERL09097.1"/>
    </source>
</evidence>
<dbReference type="PANTHER" id="PTHR33295:SF18">
    <property type="entry name" value="AAA+ ATPASE DOMAIN-CONTAINING PROTEIN"/>
    <property type="match status" value="1"/>
</dbReference>
<dbReference type="InterPro" id="IPR027417">
    <property type="entry name" value="P-loop_NTPase"/>
</dbReference>